<dbReference type="EMBL" id="NDXW01000001">
    <property type="protein sequence ID" value="RDH45326.1"/>
    <property type="molecule type" value="Genomic_DNA"/>
</dbReference>
<proteinExistence type="predicted"/>
<evidence type="ECO:0000313" key="2">
    <source>
        <dbReference type="Proteomes" id="UP000257039"/>
    </source>
</evidence>
<name>A0A4P9VQM0_9GAMM</name>
<gene>
    <name evidence="1" type="ORF">B9G39_18765</name>
</gene>
<comment type="caution">
    <text evidence="1">The sequence shown here is derived from an EMBL/GenBank/DDBJ whole genome shotgun (WGS) entry which is preliminary data.</text>
</comment>
<sequence length="97" mass="11392">MGNWAYSKEDCQTVKTDPATYHFPLEVTSEKISGYEWSCNIQNTDKYEDGYWRIQSQCSGEGESYEEQFYLKPKDANTLLWNIKDKNRIETLVRCSS</sequence>
<dbReference type="AlphaFoldDB" id="A0A4P9VQM0"/>
<accession>A0A4P9VQM0</accession>
<dbReference type="Proteomes" id="UP000257039">
    <property type="component" value="Unassembled WGS sequence"/>
</dbReference>
<organism evidence="1 2">
    <name type="scientific">Zooshikella ganghwensis</name>
    <dbReference type="NCBI Taxonomy" id="202772"/>
    <lineage>
        <taxon>Bacteria</taxon>
        <taxon>Pseudomonadati</taxon>
        <taxon>Pseudomonadota</taxon>
        <taxon>Gammaproteobacteria</taxon>
        <taxon>Oceanospirillales</taxon>
        <taxon>Zooshikellaceae</taxon>
        <taxon>Zooshikella</taxon>
    </lineage>
</organism>
<keyword evidence="2" id="KW-1185">Reference proteome</keyword>
<protein>
    <submittedName>
        <fullName evidence="1">Uncharacterized protein</fullName>
    </submittedName>
</protein>
<evidence type="ECO:0000313" key="1">
    <source>
        <dbReference type="EMBL" id="RDH45326.1"/>
    </source>
</evidence>
<reference evidence="1 2" key="1">
    <citation type="submission" date="2017-04" db="EMBL/GenBank/DDBJ databases">
        <title>Draft genome sequence of Zooshikella ganghwensis VG4 isolated from Red Sea sediments.</title>
        <authorList>
            <person name="Rehman Z."/>
            <person name="Alam I."/>
            <person name="Kamau A."/>
            <person name="Bajic V."/>
            <person name="Leiknes T."/>
        </authorList>
    </citation>
    <scope>NUCLEOTIDE SEQUENCE [LARGE SCALE GENOMIC DNA]</scope>
    <source>
        <strain evidence="1 2">VG4</strain>
    </source>
</reference>